<evidence type="ECO:0000256" key="13">
    <source>
        <dbReference type="ARBA" id="ARBA00045533"/>
    </source>
</evidence>
<dbReference type="Gene3D" id="2.10.109.10">
    <property type="entry name" value="Umud Fragment, subunit A"/>
    <property type="match status" value="1"/>
</dbReference>
<evidence type="ECO:0000256" key="6">
    <source>
        <dbReference type="ARBA" id="ARBA00021755"/>
    </source>
</evidence>
<dbReference type="GO" id="GO:0009003">
    <property type="term" value="F:signal peptidase activity"/>
    <property type="evidence" value="ECO:0007669"/>
    <property type="project" value="UniProtKB-EC"/>
</dbReference>
<gene>
    <name evidence="16" type="ORF">LITE_LOCUS42672</name>
</gene>
<dbReference type="EMBL" id="CAMGYJ010000009">
    <property type="protein sequence ID" value="CAI0542978.1"/>
    <property type="molecule type" value="Genomic_DNA"/>
</dbReference>
<comment type="catalytic activity">
    <reaction evidence="1">
        <text>Cleavage of hydrophobic, N-terminal signal or leader sequences from secreted and periplasmic proteins.</text>
        <dbReference type="EC" id="3.4.21.89"/>
    </reaction>
</comment>
<dbReference type="GO" id="GO:0006465">
    <property type="term" value="P:signal peptide processing"/>
    <property type="evidence" value="ECO:0007669"/>
    <property type="project" value="InterPro"/>
</dbReference>
<dbReference type="GO" id="GO:0005787">
    <property type="term" value="C:signal peptidase complex"/>
    <property type="evidence" value="ECO:0007669"/>
    <property type="project" value="TreeGrafter"/>
</dbReference>
<comment type="similarity">
    <text evidence="3">Belongs to the peptidase S26B family.</text>
</comment>
<keyword evidence="12 14" id="KW-0472">Membrane</keyword>
<name>A0AAV0QCK5_9ROSI</name>
<keyword evidence="8 14" id="KW-0812">Transmembrane</keyword>
<keyword evidence="11 14" id="KW-1133">Transmembrane helix</keyword>
<comment type="function">
    <text evidence="13">Catalytic component of the signal peptidase complex (SPC) which catalyzes the cleavage of N-terminal signal sequences from nascent proteins as they are translocated into the lumen of the endoplasmic reticulum. Specifically cleaves N-terminal signal peptides that contain a hydrophobic alpha-helix (h-region) shorter than 18-20 amino acids.</text>
</comment>
<dbReference type="SUPFAM" id="SSF51306">
    <property type="entry name" value="LexA/Signal peptidase"/>
    <property type="match status" value="1"/>
</dbReference>
<keyword evidence="9" id="KW-0378">Hydrolase</keyword>
<dbReference type="PRINTS" id="PR00728">
    <property type="entry name" value="SIGNALPTASE"/>
</dbReference>
<evidence type="ECO:0000256" key="3">
    <source>
        <dbReference type="ARBA" id="ARBA00011035"/>
    </source>
</evidence>
<sequence length="246" mass="28019">RVETPLSEPRYLYYLLIFLCSQILGQFLCLVLQVPQLNSTREETRQRPFFFAISFYLRAQRQREKRMGWVRKTVDSVKSLQVKQVLLRAIGLAMVFTSGLILWKALMCMTGTKSPVVVVVSGSMEPGFKRGDALFLYKNKDPIRAGDIVVFNVKGQDVPIVHRVIEVHEQQSNGEIKLLTKGDANDMDDRFLYARGQLWLKPQHIMGRAVGLLPYVGWVTIVMTEKPVLQYILVGAVGLLFLTSKD</sequence>
<evidence type="ECO:0000313" key="17">
    <source>
        <dbReference type="Proteomes" id="UP001154282"/>
    </source>
</evidence>
<evidence type="ECO:0000256" key="7">
    <source>
        <dbReference type="ARBA" id="ARBA00022670"/>
    </source>
</evidence>
<feature type="transmembrane region" description="Helical" evidence="14">
    <location>
        <begin position="85"/>
        <end position="103"/>
    </location>
</feature>
<feature type="non-terminal residue" evidence="16">
    <location>
        <position position="1"/>
    </location>
</feature>
<evidence type="ECO:0000313" key="16">
    <source>
        <dbReference type="EMBL" id="CAI0542978.1"/>
    </source>
</evidence>
<dbReference type="Proteomes" id="UP001154282">
    <property type="component" value="Unassembled WGS sequence"/>
</dbReference>
<keyword evidence="17" id="KW-1185">Reference proteome</keyword>
<comment type="subcellular location">
    <subcellularLocation>
        <location evidence="2">Endoplasmic reticulum membrane</location>
        <topology evidence="2">Single-pass type II membrane protein</topology>
    </subcellularLocation>
</comment>
<dbReference type="FunFam" id="2.10.109.10:FF:000003">
    <property type="entry name" value="Signal peptidase complex catalytic subunit SEC11"/>
    <property type="match status" value="1"/>
</dbReference>
<evidence type="ECO:0000256" key="1">
    <source>
        <dbReference type="ARBA" id="ARBA00000677"/>
    </source>
</evidence>
<feature type="transmembrane region" description="Helical" evidence="14">
    <location>
        <begin position="12"/>
        <end position="34"/>
    </location>
</feature>
<dbReference type="EC" id="3.4.21.89" evidence="4"/>
<evidence type="ECO:0000256" key="8">
    <source>
        <dbReference type="ARBA" id="ARBA00022692"/>
    </source>
</evidence>
<proteinExistence type="inferred from homology"/>
<reference evidence="16" key="1">
    <citation type="submission" date="2022-08" db="EMBL/GenBank/DDBJ databases">
        <authorList>
            <person name="Gutierrez-Valencia J."/>
        </authorList>
    </citation>
    <scope>NUCLEOTIDE SEQUENCE</scope>
</reference>
<comment type="caution">
    <text evidence="16">The sequence shown here is derived from an EMBL/GenBank/DDBJ whole genome shotgun (WGS) entry which is preliminary data.</text>
</comment>
<evidence type="ECO:0000256" key="2">
    <source>
        <dbReference type="ARBA" id="ARBA00004648"/>
    </source>
</evidence>
<evidence type="ECO:0000256" key="4">
    <source>
        <dbReference type="ARBA" id="ARBA00013208"/>
    </source>
</evidence>
<dbReference type="PANTHER" id="PTHR10806">
    <property type="entry name" value="SIGNAL PEPTIDASE COMPLEX CATALYTIC SUBUNIT SEC11"/>
    <property type="match status" value="1"/>
</dbReference>
<dbReference type="AlphaFoldDB" id="A0AAV0QCK5"/>
<dbReference type="InterPro" id="IPR036286">
    <property type="entry name" value="LexA/Signal_pep-like_sf"/>
</dbReference>
<accession>A0AAV0QCK5</accession>
<evidence type="ECO:0000259" key="15">
    <source>
        <dbReference type="Pfam" id="PF00717"/>
    </source>
</evidence>
<organism evidence="16 17">
    <name type="scientific">Linum tenue</name>
    <dbReference type="NCBI Taxonomy" id="586396"/>
    <lineage>
        <taxon>Eukaryota</taxon>
        <taxon>Viridiplantae</taxon>
        <taxon>Streptophyta</taxon>
        <taxon>Embryophyta</taxon>
        <taxon>Tracheophyta</taxon>
        <taxon>Spermatophyta</taxon>
        <taxon>Magnoliopsida</taxon>
        <taxon>eudicotyledons</taxon>
        <taxon>Gunneridae</taxon>
        <taxon>Pentapetalae</taxon>
        <taxon>rosids</taxon>
        <taxon>fabids</taxon>
        <taxon>Malpighiales</taxon>
        <taxon>Linaceae</taxon>
        <taxon>Linum</taxon>
    </lineage>
</organism>
<dbReference type="Pfam" id="PF00717">
    <property type="entry name" value="Peptidase_S24"/>
    <property type="match status" value="1"/>
</dbReference>
<evidence type="ECO:0000256" key="14">
    <source>
        <dbReference type="SAM" id="Phobius"/>
    </source>
</evidence>
<feature type="transmembrane region" description="Helical" evidence="14">
    <location>
        <begin position="228"/>
        <end position="244"/>
    </location>
</feature>
<evidence type="ECO:0000256" key="5">
    <source>
        <dbReference type="ARBA" id="ARBA00019685"/>
    </source>
</evidence>
<keyword evidence="7" id="KW-0645">Protease</keyword>
<evidence type="ECO:0000256" key="11">
    <source>
        <dbReference type="ARBA" id="ARBA00022989"/>
    </source>
</evidence>
<dbReference type="InterPro" id="IPR019533">
    <property type="entry name" value="Peptidase_S26"/>
</dbReference>
<dbReference type="NCBIfam" id="TIGR02228">
    <property type="entry name" value="sigpep_I_arch"/>
    <property type="match status" value="1"/>
</dbReference>
<dbReference type="InterPro" id="IPR001733">
    <property type="entry name" value="Peptidase_S26B"/>
</dbReference>
<keyword evidence="10" id="KW-0735">Signal-anchor</keyword>
<dbReference type="PANTHER" id="PTHR10806:SF6">
    <property type="entry name" value="SIGNAL PEPTIDASE COMPLEX CATALYTIC SUBUNIT SEC11"/>
    <property type="match status" value="1"/>
</dbReference>
<dbReference type="InterPro" id="IPR015927">
    <property type="entry name" value="Peptidase_S24_S26A/B/C"/>
</dbReference>
<dbReference type="GO" id="GO:0004252">
    <property type="term" value="F:serine-type endopeptidase activity"/>
    <property type="evidence" value="ECO:0007669"/>
    <property type="project" value="InterPro"/>
</dbReference>
<evidence type="ECO:0000256" key="12">
    <source>
        <dbReference type="ARBA" id="ARBA00023136"/>
    </source>
</evidence>
<feature type="transmembrane region" description="Helical" evidence="14">
    <location>
        <begin position="205"/>
        <end position="222"/>
    </location>
</feature>
<evidence type="ECO:0000256" key="9">
    <source>
        <dbReference type="ARBA" id="ARBA00022801"/>
    </source>
</evidence>
<evidence type="ECO:0000256" key="10">
    <source>
        <dbReference type="ARBA" id="ARBA00022968"/>
    </source>
</evidence>
<feature type="domain" description="Peptidase S24/S26A/S26B/S26C" evidence="15">
    <location>
        <begin position="103"/>
        <end position="180"/>
    </location>
</feature>
<protein>
    <recommendedName>
        <fullName evidence="5">Signal peptidase complex catalytic subunit SEC11</fullName>
        <ecNumber evidence="4">3.4.21.89</ecNumber>
    </recommendedName>
    <alternativeName>
        <fullName evidence="6">Signal peptidase complex catalytic subunit sec11</fullName>
    </alternativeName>
</protein>
<dbReference type="CDD" id="cd06530">
    <property type="entry name" value="S26_SPase_I"/>
    <property type="match status" value="1"/>
</dbReference>